<organism evidence="1 2">
    <name type="scientific">Tetradesmus obliquus</name>
    <name type="common">Green alga</name>
    <name type="synonym">Acutodesmus obliquus</name>
    <dbReference type="NCBI Taxonomy" id="3088"/>
    <lineage>
        <taxon>Eukaryota</taxon>
        <taxon>Viridiplantae</taxon>
        <taxon>Chlorophyta</taxon>
        <taxon>core chlorophytes</taxon>
        <taxon>Chlorophyceae</taxon>
        <taxon>CS clade</taxon>
        <taxon>Sphaeropleales</taxon>
        <taxon>Scenedesmaceae</taxon>
        <taxon>Tetradesmus</taxon>
    </lineage>
</organism>
<sequence>MTYTKDFTYAEKAVAEIGIPFLNKASVEKFTTTDTKTETRTSTITYALQQQIPGLSAQTVTAYASAGMIQVKVPCTIKTTYTCDKVTTEDNTMVISTNGVLNAVDSALRITYGPQYPLSPPVVYPQATATCASNPTCASYGLKGNCCPDNKGVYNACASAEKGLREFKKRLVGYSSCGDVIWDELFSGLLEVVQQ</sequence>
<accession>A0ABY8U3V9</accession>
<name>A0ABY8U3V9_TETOB</name>
<reference evidence="1 2" key="1">
    <citation type="submission" date="2023-05" db="EMBL/GenBank/DDBJ databases">
        <title>A 100% complete, gapless, phased diploid assembly of the Scenedesmus obliquus UTEX 3031 genome.</title>
        <authorList>
            <person name="Biondi T.C."/>
            <person name="Hanschen E.R."/>
            <person name="Kwon T."/>
            <person name="Eng W."/>
            <person name="Kruse C.P.S."/>
            <person name="Koehler S.I."/>
            <person name="Kunde Y."/>
            <person name="Gleasner C.D."/>
            <person name="You Mak K.T."/>
            <person name="Polle J."/>
            <person name="Hovde B.T."/>
            <person name="Starkenburg S.R."/>
        </authorList>
    </citation>
    <scope>NUCLEOTIDE SEQUENCE [LARGE SCALE GENOMIC DNA]</scope>
    <source>
        <strain evidence="1 2">DOE0152z</strain>
    </source>
</reference>
<dbReference type="EMBL" id="CP126214">
    <property type="protein sequence ID" value="WIA16132.1"/>
    <property type="molecule type" value="Genomic_DNA"/>
</dbReference>
<proteinExistence type="predicted"/>
<dbReference type="Gene3D" id="2.170.15.10">
    <property type="entry name" value="Proaerolysin, chain A, domain 3"/>
    <property type="match status" value="1"/>
</dbReference>
<evidence type="ECO:0008006" key="3">
    <source>
        <dbReference type="Google" id="ProtNLM"/>
    </source>
</evidence>
<evidence type="ECO:0000313" key="2">
    <source>
        <dbReference type="Proteomes" id="UP001244341"/>
    </source>
</evidence>
<dbReference type="Proteomes" id="UP001244341">
    <property type="component" value="Chromosome 7b"/>
</dbReference>
<evidence type="ECO:0000313" key="1">
    <source>
        <dbReference type="EMBL" id="WIA16132.1"/>
    </source>
</evidence>
<gene>
    <name evidence="1" type="ORF">OEZ85_012850</name>
</gene>
<keyword evidence="2" id="KW-1185">Reference proteome</keyword>
<protein>
    <recommendedName>
        <fullName evidence="3">Pherophorin domain-containing protein</fullName>
    </recommendedName>
</protein>